<reference evidence="3" key="1">
    <citation type="journal article" date="2019" name="Sci. Rep.">
        <title>Draft genome of Tanacetum cinerariifolium, the natural source of mosquito coil.</title>
        <authorList>
            <person name="Yamashiro T."/>
            <person name="Shiraishi A."/>
            <person name="Satake H."/>
            <person name="Nakayama K."/>
        </authorList>
    </citation>
    <scope>NUCLEOTIDE SEQUENCE</scope>
</reference>
<keyword evidence="1" id="KW-0862">Zinc</keyword>
<dbReference type="GO" id="GO:0003676">
    <property type="term" value="F:nucleic acid binding"/>
    <property type="evidence" value="ECO:0007669"/>
    <property type="project" value="InterPro"/>
</dbReference>
<dbReference type="InterPro" id="IPR001878">
    <property type="entry name" value="Znf_CCHC"/>
</dbReference>
<dbReference type="SUPFAM" id="SSF57756">
    <property type="entry name" value="Retrovirus zinc finger-like domains"/>
    <property type="match status" value="1"/>
</dbReference>
<keyword evidence="1" id="KW-0479">Metal-binding</keyword>
<feature type="domain" description="CCHC-type" evidence="2">
    <location>
        <begin position="238"/>
        <end position="253"/>
    </location>
</feature>
<name>A0A699JBY9_TANCI</name>
<proteinExistence type="predicted"/>
<dbReference type="PROSITE" id="PS50158">
    <property type="entry name" value="ZF_CCHC"/>
    <property type="match status" value="1"/>
</dbReference>
<protein>
    <recommendedName>
        <fullName evidence="2">CCHC-type domain-containing protein</fullName>
    </recommendedName>
</protein>
<sequence>MWDEVKRLMQGTEISDIDRELRFSNEFDQFTAAAEESLTFVYNHFSQLINDLQRSNVKLSNVTINTKFLNCLYPEWYKYVTNIRLAKNMKDDSYDMLYDHLQLYEKLVIASRAQKAAKTHDSLALVAHTSLSSSRSPPPYYVTHHSTMVDYDDDYRGNRFSDDQEDSLTSAMMLLAHEITQCYSTPTNNRLRTSSNTRNQVVVQTERVNIQRGNVVNCARIARRSYITHEESAESSNCYNCNAKGHYARDCPKPRVQDSKYFMEHLLLAKKDEARVILSNEQNDFLLVDATQME</sequence>
<dbReference type="GO" id="GO:0008270">
    <property type="term" value="F:zinc ion binding"/>
    <property type="evidence" value="ECO:0007669"/>
    <property type="project" value="UniProtKB-KW"/>
</dbReference>
<keyword evidence="1" id="KW-0863">Zinc-finger</keyword>
<dbReference type="AlphaFoldDB" id="A0A699JBY9"/>
<dbReference type="SMART" id="SM00343">
    <property type="entry name" value="ZnF_C2HC"/>
    <property type="match status" value="1"/>
</dbReference>
<comment type="caution">
    <text evidence="3">The sequence shown here is derived from an EMBL/GenBank/DDBJ whole genome shotgun (WGS) entry which is preliminary data.</text>
</comment>
<dbReference type="Pfam" id="PF00098">
    <property type="entry name" value="zf-CCHC"/>
    <property type="match status" value="1"/>
</dbReference>
<dbReference type="EMBL" id="BKCJ010390986">
    <property type="protein sequence ID" value="GFA24072.1"/>
    <property type="molecule type" value="Genomic_DNA"/>
</dbReference>
<dbReference type="InterPro" id="IPR036875">
    <property type="entry name" value="Znf_CCHC_sf"/>
</dbReference>
<evidence type="ECO:0000256" key="1">
    <source>
        <dbReference type="PROSITE-ProRule" id="PRU00047"/>
    </source>
</evidence>
<organism evidence="3">
    <name type="scientific">Tanacetum cinerariifolium</name>
    <name type="common">Dalmatian daisy</name>
    <name type="synonym">Chrysanthemum cinerariifolium</name>
    <dbReference type="NCBI Taxonomy" id="118510"/>
    <lineage>
        <taxon>Eukaryota</taxon>
        <taxon>Viridiplantae</taxon>
        <taxon>Streptophyta</taxon>
        <taxon>Embryophyta</taxon>
        <taxon>Tracheophyta</taxon>
        <taxon>Spermatophyta</taxon>
        <taxon>Magnoliopsida</taxon>
        <taxon>eudicotyledons</taxon>
        <taxon>Gunneridae</taxon>
        <taxon>Pentapetalae</taxon>
        <taxon>asterids</taxon>
        <taxon>campanulids</taxon>
        <taxon>Asterales</taxon>
        <taxon>Asteraceae</taxon>
        <taxon>Asteroideae</taxon>
        <taxon>Anthemideae</taxon>
        <taxon>Anthemidinae</taxon>
        <taxon>Tanacetum</taxon>
    </lineage>
</organism>
<gene>
    <name evidence="3" type="ORF">Tci_596044</name>
</gene>
<accession>A0A699JBY9</accession>
<evidence type="ECO:0000313" key="3">
    <source>
        <dbReference type="EMBL" id="GFA24072.1"/>
    </source>
</evidence>
<evidence type="ECO:0000259" key="2">
    <source>
        <dbReference type="PROSITE" id="PS50158"/>
    </source>
</evidence>
<dbReference type="Gene3D" id="4.10.60.10">
    <property type="entry name" value="Zinc finger, CCHC-type"/>
    <property type="match status" value="1"/>
</dbReference>